<proteinExistence type="inferred from homology"/>
<name>A0A9C9NKX5_9HYPH</name>
<comment type="caution">
    <text evidence="4">The sequence shown here is derived from an EMBL/GenBank/DDBJ whole genome shotgun (WGS) entry which is preliminary data.</text>
</comment>
<evidence type="ECO:0000313" key="5">
    <source>
        <dbReference type="Proteomes" id="UP000885680"/>
    </source>
</evidence>
<feature type="region of interest" description="Disordered" evidence="2">
    <location>
        <begin position="1"/>
        <end position="21"/>
    </location>
</feature>
<dbReference type="Proteomes" id="UP000885680">
    <property type="component" value="Unassembled WGS sequence"/>
</dbReference>
<gene>
    <name evidence="4" type="ORF">ENH89_22135</name>
</gene>
<evidence type="ECO:0000259" key="3">
    <source>
        <dbReference type="Pfam" id="PF08327"/>
    </source>
</evidence>
<sequence>MRSGAMSCRPSPMKSTNRWSKTMPEPVVKTIDVPCDQATAFRIFTQNMDAWWPKDRHSISAKTGDTARSVSMEPRAGGVVTEIGHDGTHHHWGSVREYEPNARLSLLWHINLPAEQATLVDIAFEPQETGTRVTLRHHGWEAMGDAAQTMRDGYESGWVGVFETAFAEACRAEAA</sequence>
<dbReference type="CDD" id="cd08891">
    <property type="entry name" value="SRPBCC_CalC"/>
    <property type="match status" value="1"/>
</dbReference>
<dbReference type="InterPro" id="IPR013538">
    <property type="entry name" value="ASHA1/2-like_C"/>
</dbReference>
<feature type="domain" description="Activator of Hsp90 ATPase homologue 1/2-like C-terminal" evidence="3">
    <location>
        <begin position="40"/>
        <end position="155"/>
    </location>
</feature>
<dbReference type="SUPFAM" id="SSF55961">
    <property type="entry name" value="Bet v1-like"/>
    <property type="match status" value="1"/>
</dbReference>
<organism evidence="4 5">
    <name type="scientific">Aurantimonas coralicida</name>
    <dbReference type="NCBI Taxonomy" id="182270"/>
    <lineage>
        <taxon>Bacteria</taxon>
        <taxon>Pseudomonadati</taxon>
        <taxon>Pseudomonadota</taxon>
        <taxon>Alphaproteobacteria</taxon>
        <taxon>Hyphomicrobiales</taxon>
        <taxon>Aurantimonadaceae</taxon>
        <taxon>Aurantimonas</taxon>
    </lineage>
</organism>
<evidence type="ECO:0000313" key="4">
    <source>
        <dbReference type="EMBL" id="HEU02964.1"/>
    </source>
</evidence>
<accession>A0A9C9NKX5</accession>
<dbReference type="EMBL" id="DRGN01000313">
    <property type="protein sequence ID" value="HEU02964.1"/>
    <property type="molecule type" value="Genomic_DNA"/>
</dbReference>
<dbReference type="InterPro" id="IPR023393">
    <property type="entry name" value="START-like_dom_sf"/>
</dbReference>
<dbReference type="AlphaFoldDB" id="A0A9C9NKX5"/>
<dbReference type="Gene3D" id="3.30.530.20">
    <property type="match status" value="1"/>
</dbReference>
<comment type="similarity">
    <text evidence="1">Belongs to the AHA1 family.</text>
</comment>
<evidence type="ECO:0000256" key="2">
    <source>
        <dbReference type="SAM" id="MobiDB-lite"/>
    </source>
</evidence>
<evidence type="ECO:0000256" key="1">
    <source>
        <dbReference type="ARBA" id="ARBA00006817"/>
    </source>
</evidence>
<dbReference type="Pfam" id="PF08327">
    <property type="entry name" value="AHSA1"/>
    <property type="match status" value="1"/>
</dbReference>
<reference evidence="4" key="1">
    <citation type="journal article" date="2020" name="mSystems">
        <title>Genome- and Community-Level Interaction Insights into Carbon Utilization and Element Cycling Functions of Hydrothermarchaeota in Hydrothermal Sediment.</title>
        <authorList>
            <person name="Zhou Z."/>
            <person name="Liu Y."/>
            <person name="Xu W."/>
            <person name="Pan J."/>
            <person name="Luo Z.H."/>
            <person name="Li M."/>
        </authorList>
    </citation>
    <scope>NUCLEOTIDE SEQUENCE</scope>
    <source>
        <strain evidence="4">HyVt-347</strain>
    </source>
</reference>
<protein>
    <recommendedName>
        <fullName evidence="3">Activator of Hsp90 ATPase homologue 1/2-like C-terminal domain-containing protein</fullName>
    </recommendedName>
</protein>